<evidence type="ECO:0000313" key="2">
    <source>
        <dbReference type="Proteomes" id="UP000005012"/>
    </source>
</evidence>
<reference evidence="1 2" key="1">
    <citation type="journal article" date="2012" name="J. Bacteriol.">
        <title>Complete Genome Sequence of Providencia stuartii Clinical Isolate MRSN 2154.</title>
        <authorList>
            <person name="Clifford R.J."/>
            <person name="Hang J."/>
            <person name="Riley M.C."/>
            <person name="Onmus-Leone F."/>
            <person name="Kuschner R.A."/>
            <person name="Lesho E.P."/>
            <person name="Waterman P.E."/>
        </authorList>
    </citation>
    <scope>NUCLEOTIDE SEQUENCE [LARGE SCALE GENOMIC DNA]</scope>
    <source>
        <strain evidence="1 2">MRSN 2154</strain>
    </source>
</reference>
<sequence length="48" mass="5533">MDTVTSVPFDINMDNWLFDIYSPLGTMKVWTWADTDNVDTSKLLGNYT</sequence>
<dbReference type="Proteomes" id="UP000005012">
    <property type="component" value="Chromosome"/>
</dbReference>
<evidence type="ECO:0000313" key="1">
    <source>
        <dbReference type="EMBL" id="AFH95787.1"/>
    </source>
</evidence>
<proteinExistence type="predicted"/>
<dbReference type="EMBL" id="CP003488">
    <property type="protein sequence ID" value="AFH95787.1"/>
    <property type="molecule type" value="Genomic_DNA"/>
</dbReference>
<reference evidence="2" key="2">
    <citation type="submission" date="2012-04" db="EMBL/GenBank/DDBJ databases">
        <title>Complete genome sequence of Providencia stuartii clinical isolate MRSN 2154.</title>
        <authorList>
            <person name="Clifford R.J."/>
            <person name="Hang J."/>
            <person name="Riley M.C."/>
            <person name="Onmus-Leone F."/>
            <person name="Kuschner R.A."/>
            <person name="Lesho E.P."/>
            <person name="Waterman P.E."/>
        </authorList>
    </citation>
    <scope>NUCLEOTIDE SEQUENCE [LARGE SCALE GENOMIC DNA]</scope>
    <source>
        <strain evidence="2">MRSN 2154</strain>
    </source>
</reference>
<dbReference type="HOGENOM" id="CLU_3156700_0_0_6"/>
<gene>
    <name evidence="1" type="ordered locus">S70_19990</name>
</gene>
<dbReference type="AlphaFoldDB" id="A0A140ST84"/>
<organism evidence="1 2">
    <name type="scientific">Providencia stuartii (strain MRSN 2154)</name>
    <dbReference type="NCBI Taxonomy" id="1157951"/>
    <lineage>
        <taxon>Bacteria</taxon>
        <taxon>Pseudomonadati</taxon>
        <taxon>Pseudomonadota</taxon>
        <taxon>Gammaproteobacteria</taxon>
        <taxon>Enterobacterales</taxon>
        <taxon>Morganellaceae</taxon>
        <taxon>Providencia</taxon>
    </lineage>
</organism>
<dbReference type="KEGG" id="psi:S70_19990"/>
<accession>A0A140ST84</accession>
<name>A0A140ST84_PROSM</name>
<protein>
    <submittedName>
        <fullName evidence="1">Lipase</fullName>
    </submittedName>
</protein>